<comment type="catalytic activity">
    <reaction evidence="6">
        <text>L-serine = pyruvate + NH4(+)</text>
        <dbReference type="Rhea" id="RHEA:19169"/>
        <dbReference type="ChEBI" id="CHEBI:15361"/>
        <dbReference type="ChEBI" id="CHEBI:28938"/>
        <dbReference type="ChEBI" id="CHEBI:33384"/>
        <dbReference type="EC" id="4.3.1.17"/>
    </reaction>
</comment>
<dbReference type="GO" id="GO:0004794">
    <property type="term" value="F:threonine deaminase activity"/>
    <property type="evidence" value="ECO:0007669"/>
    <property type="project" value="TreeGrafter"/>
</dbReference>
<comment type="caution">
    <text evidence="8">The sequence shown here is derived from an EMBL/GenBank/DDBJ whole genome shotgun (WGS) entry which is preliminary data.</text>
</comment>
<dbReference type="GO" id="GO:0003941">
    <property type="term" value="F:L-serine ammonia-lyase activity"/>
    <property type="evidence" value="ECO:0007669"/>
    <property type="project" value="UniProtKB-EC"/>
</dbReference>
<dbReference type="STRING" id="1182543.W9VZL6"/>
<dbReference type="OrthoDB" id="7773036at2759"/>
<dbReference type="HOGENOM" id="CLU_1825100_0_0_1"/>
<dbReference type="GO" id="GO:0006565">
    <property type="term" value="P:L-serine catabolic process"/>
    <property type="evidence" value="ECO:0007669"/>
    <property type="project" value="TreeGrafter"/>
</dbReference>
<evidence type="ECO:0000256" key="6">
    <source>
        <dbReference type="ARBA" id="ARBA00049406"/>
    </source>
</evidence>
<dbReference type="Pfam" id="PF00291">
    <property type="entry name" value="PALP"/>
    <property type="match status" value="1"/>
</dbReference>
<dbReference type="EC" id="4.3.1.17" evidence="3"/>
<dbReference type="Gene3D" id="3.40.50.1100">
    <property type="match status" value="2"/>
</dbReference>
<dbReference type="PANTHER" id="PTHR48078">
    <property type="entry name" value="THREONINE DEHYDRATASE, MITOCHONDRIAL-RELATED"/>
    <property type="match status" value="1"/>
</dbReference>
<dbReference type="SUPFAM" id="SSF53686">
    <property type="entry name" value="Tryptophan synthase beta subunit-like PLP-dependent enzymes"/>
    <property type="match status" value="1"/>
</dbReference>
<evidence type="ECO:0000256" key="4">
    <source>
        <dbReference type="ARBA" id="ARBA00022898"/>
    </source>
</evidence>
<organism evidence="8 9">
    <name type="scientific">Cladophialophora psammophila CBS 110553</name>
    <dbReference type="NCBI Taxonomy" id="1182543"/>
    <lineage>
        <taxon>Eukaryota</taxon>
        <taxon>Fungi</taxon>
        <taxon>Dikarya</taxon>
        <taxon>Ascomycota</taxon>
        <taxon>Pezizomycotina</taxon>
        <taxon>Eurotiomycetes</taxon>
        <taxon>Chaetothyriomycetidae</taxon>
        <taxon>Chaetothyriales</taxon>
        <taxon>Herpotrichiellaceae</taxon>
        <taxon>Cladophialophora</taxon>
    </lineage>
</organism>
<dbReference type="GO" id="GO:0006567">
    <property type="term" value="P:L-threonine catabolic process"/>
    <property type="evidence" value="ECO:0007669"/>
    <property type="project" value="TreeGrafter"/>
</dbReference>
<dbReference type="InterPro" id="IPR001926">
    <property type="entry name" value="TrpB-like_PALP"/>
</dbReference>
<evidence type="ECO:0000313" key="8">
    <source>
        <dbReference type="EMBL" id="EXJ61282.1"/>
    </source>
</evidence>
<keyword evidence="9" id="KW-1185">Reference proteome</keyword>
<keyword evidence="5" id="KW-0456">Lyase</keyword>
<evidence type="ECO:0000259" key="7">
    <source>
        <dbReference type="Pfam" id="PF00291"/>
    </source>
</evidence>
<proteinExistence type="inferred from homology"/>
<reference evidence="8 9" key="1">
    <citation type="submission" date="2013-03" db="EMBL/GenBank/DDBJ databases">
        <title>The Genome Sequence of Cladophialophora psammophila CBS 110553.</title>
        <authorList>
            <consortium name="The Broad Institute Genomics Platform"/>
            <person name="Cuomo C."/>
            <person name="de Hoog S."/>
            <person name="Gorbushina A."/>
            <person name="Walker B."/>
            <person name="Young S.K."/>
            <person name="Zeng Q."/>
            <person name="Gargeya S."/>
            <person name="Fitzgerald M."/>
            <person name="Haas B."/>
            <person name="Abouelleil A."/>
            <person name="Allen A.W."/>
            <person name="Alvarado L."/>
            <person name="Arachchi H.M."/>
            <person name="Berlin A.M."/>
            <person name="Chapman S.B."/>
            <person name="Gainer-Dewar J."/>
            <person name="Goldberg J."/>
            <person name="Griggs A."/>
            <person name="Gujja S."/>
            <person name="Hansen M."/>
            <person name="Howarth C."/>
            <person name="Imamovic A."/>
            <person name="Ireland A."/>
            <person name="Larimer J."/>
            <person name="McCowan C."/>
            <person name="Murphy C."/>
            <person name="Pearson M."/>
            <person name="Poon T.W."/>
            <person name="Priest M."/>
            <person name="Roberts A."/>
            <person name="Saif S."/>
            <person name="Shea T."/>
            <person name="Sisk P."/>
            <person name="Sykes S."/>
            <person name="Wortman J."/>
            <person name="Nusbaum C."/>
            <person name="Birren B."/>
        </authorList>
    </citation>
    <scope>NUCLEOTIDE SEQUENCE [LARGE SCALE GENOMIC DNA]</scope>
    <source>
        <strain evidence="8 9">CBS 110553</strain>
    </source>
</reference>
<dbReference type="InterPro" id="IPR050147">
    <property type="entry name" value="Ser/Thr_Dehydratase"/>
</dbReference>
<evidence type="ECO:0000313" key="9">
    <source>
        <dbReference type="Proteomes" id="UP000019471"/>
    </source>
</evidence>
<dbReference type="RefSeq" id="XP_007750599.1">
    <property type="nucleotide sequence ID" value="XM_007752409.1"/>
</dbReference>
<dbReference type="GeneID" id="19196526"/>
<gene>
    <name evidence="8" type="ORF">A1O5_11839</name>
</gene>
<evidence type="ECO:0000256" key="2">
    <source>
        <dbReference type="ARBA" id="ARBA00010869"/>
    </source>
</evidence>
<dbReference type="Proteomes" id="UP000019471">
    <property type="component" value="Unassembled WGS sequence"/>
</dbReference>
<dbReference type="PANTHER" id="PTHR48078:SF2">
    <property type="entry name" value="CATABOLIC L-SERINE_THREONINE DEHYDRATASE"/>
    <property type="match status" value="1"/>
</dbReference>
<evidence type="ECO:0000256" key="3">
    <source>
        <dbReference type="ARBA" id="ARBA00012093"/>
    </source>
</evidence>
<accession>W9VZL6</accession>
<comment type="similarity">
    <text evidence="2">Belongs to the serine/threonine dehydratase family.</text>
</comment>
<comment type="cofactor">
    <cofactor evidence="1">
        <name>pyridoxal 5'-phosphate</name>
        <dbReference type="ChEBI" id="CHEBI:597326"/>
    </cofactor>
</comment>
<protein>
    <recommendedName>
        <fullName evidence="3">L-serine ammonia-lyase</fullName>
        <ecNumber evidence="3">4.3.1.17</ecNumber>
    </recommendedName>
</protein>
<feature type="domain" description="Tryptophan synthase beta chain-like PALP" evidence="7">
    <location>
        <begin position="9"/>
        <end position="99"/>
    </location>
</feature>
<keyword evidence="4" id="KW-0663">Pyridoxal phosphate</keyword>
<evidence type="ECO:0000256" key="5">
    <source>
        <dbReference type="ARBA" id="ARBA00023239"/>
    </source>
</evidence>
<evidence type="ECO:0000256" key="1">
    <source>
        <dbReference type="ARBA" id="ARBA00001933"/>
    </source>
</evidence>
<name>W9VZL6_9EURO</name>
<sequence length="141" mass="15626">MPLAETRGEIAVYIPPLDNENIWEGRLTMIEQIHRQRPNGEWSGAIICTISGGGLPAGIVQVMARVVWGSEVQILPVETKEVDLLYQLSQVREPHHHTWHHFDRNIPRSSPGIQTSGRALITQQRAPNVPSLALEDTGAAV</sequence>
<dbReference type="GO" id="GO:0009097">
    <property type="term" value="P:isoleucine biosynthetic process"/>
    <property type="evidence" value="ECO:0007669"/>
    <property type="project" value="TreeGrafter"/>
</dbReference>
<dbReference type="AlphaFoldDB" id="W9VZL6"/>
<dbReference type="EMBL" id="AMGX01000029">
    <property type="protein sequence ID" value="EXJ61282.1"/>
    <property type="molecule type" value="Genomic_DNA"/>
</dbReference>
<dbReference type="InterPro" id="IPR036052">
    <property type="entry name" value="TrpB-like_PALP_sf"/>
</dbReference>